<proteinExistence type="predicted"/>
<evidence type="ECO:0000313" key="2">
    <source>
        <dbReference type="EMBL" id="ACM06940.1"/>
    </source>
</evidence>
<name>B9L5D8_THERP</name>
<feature type="region of interest" description="Disordered" evidence="1">
    <location>
        <begin position="1"/>
        <end position="48"/>
    </location>
</feature>
<protein>
    <submittedName>
        <fullName evidence="2">Uncharacterized protein</fullName>
    </submittedName>
</protein>
<geneLocation type="plasmid" evidence="3">
    <name>Tros</name>
</geneLocation>
<gene>
    <name evidence="2" type="ordered locus">trd_A0065</name>
</gene>
<dbReference type="Proteomes" id="UP000000447">
    <property type="component" value="Plasmid unnamed"/>
</dbReference>
<dbReference type="KEGG" id="tro:trd_A0065"/>
<accession>B9L5D8</accession>
<organism evidence="2 3">
    <name type="scientific">Thermomicrobium roseum (strain ATCC 27502 / DSM 5159 / P-2)</name>
    <dbReference type="NCBI Taxonomy" id="309801"/>
    <lineage>
        <taxon>Bacteria</taxon>
        <taxon>Pseudomonadati</taxon>
        <taxon>Thermomicrobiota</taxon>
        <taxon>Thermomicrobia</taxon>
        <taxon>Thermomicrobiales</taxon>
        <taxon>Thermomicrobiaceae</taxon>
        <taxon>Thermomicrobium</taxon>
    </lineage>
</organism>
<evidence type="ECO:0000256" key="1">
    <source>
        <dbReference type="SAM" id="MobiDB-lite"/>
    </source>
</evidence>
<evidence type="ECO:0000313" key="3">
    <source>
        <dbReference type="Proteomes" id="UP000000447"/>
    </source>
</evidence>
<dbReference type="AlphaFoldDB" id="B9L5D8"/>
<reference evidence="2 3" key="1">
    <citation type="journal article" date="2009" name="PLoS ONE">
        <title>Complete genome sequence of the aerobic CO-oxidizing thermophile Thermomicrobium roseum.</title>
        <authorList>
            <person name="Wu D."/>
            <person name="Raymond J."/>
            <person name="Wu M."/>
            <person name="Chatterji S."/>
            <person name="Ren Q."/>
            <person name="Graham J.E."/>
            <person name="Bryant D.A."/>
            <person name="Robb F."/>
            <person name="Colman A."/>
            <person name="Tallon L.J."/>
            <person name="Badger J.H."/>
            <person name="Madupu R."/>
            <person name="Ward N.L."/>
            <person name="Eisen J.A."/>
        </authorList>
    </citation>
    <scope>NUCLEOTIDE SEQUENCE [LARGE SCALE GENOMIC DNA]</scope>
    <source>
        <strain evidence="3">ATCC 27502 / DSM 5159 / P-2</strain>
        <plasmid evidence="2">unnamed</plasmid>
    </source>
</reference>
<sequence length="48" mass="5119">MQLESPHRRISDEAPVTALGGSLGTRESERSIRKTNSSSGAAHSAIRL</sequence>
<keyword evidence="3" id="KW-1185">Reference proteome</keyword>
<dbReference type="HOGENOM" id="CLU_3158834_0_0_0"/>
<feature type="compositionally biased region" description="Basic and acidic residues" evidence="1">
    <location>
        <begin position="1"/>
        <end position="12"/>
    </location>
</feature>
<keyword evidence="2" id="KW-0614">Plasmid</keyword>
<dbReference type="EMBL" id="CP001276">
    <property type="protein sequence ID" value="ACM06940.1"/>
    <property type="molecule type" value="Genomic_DNA"/>
</dbReference>